<reference evidence="3" key="1">
    <citation type="submission" date="2012-12" db="EMBL/GenBank/DDBJ databases">
        <authorList>
            <person name="Hellsten U."/>
            <person name="Grimwood J."/>
            <person name="Chapman J.A."/>
            <person name="Shapiro H."/>
            <person name="Aerts A."/>
            <person name="Otillar R.P."/>
            <person name="Terry A.Y."/>
            <person name="Boore J.L."/>
            <person name="Simakov O."/>
            <person name="Marletaz F."/>
            <person name="Cho S.-J."/>
            <person name="Edsinger-Gonzales E."/>
            <person name="Havlak P."/>
            <person name="Kuo D.-H."/>
            <person name="Larsson T."/>
            <person name="Lv J."/>
            <person name="Arendt D."/>
            <person name="Savage R."/>
            <person name="Osoegawa K."/>
            <person name="de Jong P."/>
            <person name="Lindberg D.R."/>
            <person name="Seaver E.C."/>
            <person name="Weisblat D.A."/>
            <person name="Putnam N.H."/>
            <person name="Grigoriev I.V."/>
            <person name="Rokhsar D.S."/>
        </authorList>
    </citation>
    <scope>NUCLEOTIDE SEQUENCE</scope>
</reference>
<dbReference type="STRING" id="6412.T1F9T2"/>
<dbReference type="OrthoDB" id="6079678at2759"/>
<accession>T1F9T2</accession>
<dbReference type="GeneID" id="20205581"/>
<dbReference type="Proteomes" id="UP000015101">
    <property type="component" value="Unassembled WGS sequence"/>
</dbReference>
<protein>
    <submittedName>
        <fullName evidence="1 2">Uncharacterized protein</fullName>
    </submittedName>
</protein>
<reference evidence="2" key="3">
    <citation type="submission" date="2015-06" db="UniProtKB">
        <authorList>
            <consortium name="EnsemblMetazoa"/>
        </authorList>
    </citation>
    <scope>IDENTIFICATION</scope>
</reference>
<dbReference type="CTD" id="20205581"/>
<dbReference type="EMBL" id="KB096945">
    <property type="protein sequence ID" value="ESO00441.1"/>
    <property type="molecule type" value="Genomic_DNA"/>
</dbReference>
<dbReference type="KEGG" id="hro:HELRODRAFT_175872"/>
<dbReference type="InParanoid" id="T1F9T2"/>
<dbReference type="SUPFAM" id="SSF57196">
    <property type="entry name" value="EGF/Laminin"/>
    <property type="match status" value="1"/>
</dbReference>
<gene>
    <name evidence="2" type="primary">20205581</name>
    <name evidence="1" type="ORF">HELRODRAFT_175872</name>
</gene>
<evidence type="ECO:0000313" key="1">
    <source>
        <dbReference type="EMBL" id="ESO00441.1"/>
    </source>
</evidence>
<dbReference type="EMBL" id="AMQM01005460">
    <property type="status" value="NOT_ANNOTATED_CDS"/>
    <property type="molecule type" value="Genomic_DNA"/>
</dbReference>
<sequence length="263" mass="30125">MATLERKQMALTTYMAVLAMENEMKMATASLSLLKVTDERIFKDILYAKLVRGKRTIGRPKLAYRDVCKQDIMTSDIYGTCGKRLFGIEQHGDKVFEMILWRENLKDLKLPLAGCIKDIRINDFLLPVSQTEISKASFIINSLKNVLPGCHDYDFCSNLQCILPLICVSRWRHAECTCPNGHLRIEDKRECRKVSFCHETDNLIDVDYKEDGDLCGQQVLSDCDGKEGYDEHCFMINEELTTSKTTKLLLFVFISIVIFIGNK</sequence>
<evidence type="ECO:0000313" key="2">
    <source>
        <dbReference type="EnsemblMetazoa" id="HelroP175872"/>
    </source>
</evidence>
<name>T1F9T2_HELRO</name>
<dbReference type="HOGENOM" id="CLU_1058767_0_0_1"/>
<dbReference type="EnsemblMetazoa" id="HelroT175872">
    <property type="protein sequence ID" value="HelroP175872"/>
    <property type="gene ID" value="HelroG175872"/>
</dbReference>
<proteinExistence type="predicted"/>
<organism evidence="2 3">
    <name type="scientific">Helobdella robusta</name>
    <name type="common">Californian leech</name>
    <dbReference type="NCBI Taxonomy" id="6412"/>
    <lineage>
        <taxon>Eukaryota</taxon>
        <taxon>Metazoa</taxon>
        <taxon>Spiralia</taxon>
        <taxon>Lophotrochozoa</taxon>
        <taxon>Annelida</taxon>
        <taxon>Clitellata</taxon>
        <taxon>Hirudinea</taxon>
        <taxon>Rhynchobdellida</taxon>
        <taxon>Glossiphoniidae</taxon>
        <taxon>Helobdella</taxon>
    </lineage>
</organism>
<reference evidence="1 3" key="2">
    <citation type="journal article" date="2013" name="Nature">
        <title>Insights into bilaterian evolution from three spiralian genomes.</title>
        <authorList>
            <person name="Simakov O."/>
            <person name="Marletaz F."/>
            <person name="Cho S.J."/>
            <person name="Edsinger-Gonzales E."/>
            <person name="Havlak P."/>
            <person name="Hellsten U."/>
            <person name="Kuo D.H."/>
            <person name="Larsson T."/>
            <person name="Lv J."/>
            <person name="Arendt D."/>
            <person name="Savage R."/>
            <person name="Osoegawa K."/>
            <person name="de Jong P."/>
            <person name="Grimwood J."/>
            <person name="Chapman J.A."/>
            <person name="Shapiro H."/>
            <person name="Aerts A."/>
            <person name="Otillar R.P."/>
            <person name="Terry A.Y."/>
            <person name="Boore J.L."/>
            <person name="Grigoriev I.V."/>
            <person name="Lindberg D.R."/>
            <person name="Seaver E.C."/>
            <person name="Weisblat D.A."/>
            <person name="Putnam N.H."/>
            <person name="Rokhsar D.S."/>
        </authorList>
    </citation>
    <scope>NUCLEOTIDE SEQUENCE</scope>
</reference>
<keyword evidence="3" id="KW-1185">Reference proteome</keyword>
<evidence type="ECO:0000313" key="3">
    <source>
        <dbReference type="Proteomes" id="UP000015101"/>
    </source>
</evidence>
<dbReference type="AlphaFoldDB" id="T1F9T2"/>
<dbReference type="RefSeq" id="XP_009021491.1">
    <property type="nucleotide sequence ID" value="XM_009023243.1"/>
</dbReference>